<organism evidence="1 2">
    <name type="scientific">Chironomus riparius</name>
    <dbReference type="NCBI Taxonomy" id="315576"/>
    <lineage>
        <taxon>Eukaryota</taxon>
        <taxon>Metazoa</taxon>
        <taxon>Ecdysozoa</taxon>
        <taxon>Arthropoda</taxon>
        <taxon>Hexapoda</taxon>
        <taxon>Insecta</taxon>
        <taxon>Pterygota</taxon>
        <taxon>Neoptera</taxon>
        <taxon>Endopterygota</taxon>
        <taxon>Diptera</taxon>
        <taxon>Nematocera</taxon>
        <taxon>Chironomoidea</taxon>
        <taxon>Chironomidae</taxon>
        <taxon>Chironominae</taxon>
        <taxon>Chironomus</taxon>
    </lineage>
</organism>
<evidence type="ECO:0000313" key="2">
    <source>
        <dbReference type="Proteomes" id="UP001153620"/>
    </source>
</evidence>
<keyword evidence="2" id="KW-1185">Reference proteome</keyword>
<sequence>MFKSNLLVKNVRCIIRGLKNPRCYSQKPIKTRLQEKFYVVEVKNDVTKLQETTDILIMQSSIKEVPTRVTRQHWDKLFDATYEITSIYRNQFWLKLRKIGIDDKFIDSKKQQGQELLKRTSEKTPQKLKELKAASQEQWVLIKESENFTKIKQFPSKTLTITKDMSSKKQLDTIALRPLLL</sequence>
<protein>
    <submittedName>
        <fullName evidence="1">Uncharacterized protein</fullName>
    </submittedName>
</protein>
<proteinExistence type="predicted"/>
<dbReference type="EMBL" id="OU895877">
    <property type="protein sequence ID" value="CAG9799518.1"/>
    <property type="molecule type" value="Genomic_DNA"/>
</dbReference>
<gene>
    <name evidence="1" type="ORF">CHIRRI_LOCUS2483</name>
</gene>
<name>A0A9N9RM03_9DIPT</name>
<evidence type="ECO:0000313" key="1">
    <source>
        <dbReference type="EMBL" id="CAG9799518.1"/>
    </source>
</evidence>
<dbReference type="AlphaFoldDB" id="A0A9N9RM03"/>
<reference evidence="1" key="1">
    <citation type="submission" date="2022-01" db="EMBL/GenBank/DDBJ databases">
        <authorList>
            <person name="King R."/>
        </authorList>
    </citation>
    <scope>NUCLEOTIDE SEQUENCE</scope>
</reference>
<reference evidence="1" key="2">
    <citation type="submission" date="2022-10" db="EMBL/GenBank/DDBJ databases">
        <authorList>
            <consortium name="ENA_rothamsted_submissions"/>
            <consortium name="culmorum"/>
            <person name="King R."/>
        </authorList>
    </citation>
    <scope>NUCLEOTIDE SEQUENCE</scope>
</reference>
<accession>A0A9N9RM03</accession>
<dbReference type="Proteomes" id="UP001153620">
    <property type="component" value="Chromosome 1"/>
</dbReference>